<dbReference type="OrthoDB" id="9812358at2"/>
<keyword evidence="5" id="KW-1185">Reference proteome</keyword>
<dbReference type="SUPFAM" id="SSF141868">
    <property type="entry name" value="EAL domain-like"/>
    <property type="match status" value="1"/>
</dbReference>
<feature type="modified residue" description="4-aspartylphosphate" evidence="1">
    <location>
        <position position="55"/>
    </location>
</feature>
<feature type="domain" description="EAL" evidence="3">
    <location>
        <begin position="142"/>
        <end position="391"/>
    </location>
</feature>
<dbReference type="Pfam" id="PF00563">
    <property type="entry name" value="EAL"/>
    <property type="match status" value="1"/>
</dbReference>
<dbReference type="InterPro" id="IPR050706">
    <property type="entry name" value="Cyclic-di-GMP_PDE-like"/>
</dbReference>
<dbReference type="SUPFAM" id="SSF52172">
    <property type="entry name" value="CheY-like"/>
    <property type="match status" value="1"/>
</dbReference>
<dbReference type="AlphaFoldDB" id="A0A178KN30"/>
<evidence type="ECO:0000259" key="3">
    <source>
        <dbReference type="PROSITE" id="PS50883"/>
    </source>
</evidence>
<reference evidence="4 5" key="1">
    <citation type="submission" date="2016-03" db="EMBL/GenBank/DDBJ databases">
        <title>Photobacterium proteolyticum sp. nov. a protease producing bacterium isolated from ocean sediments of Laizhou Bay.</title>
        <authorList>
            <person name="Li Y."/>
        </authorList>
    </citation>
    <scope>NUCLEOTIDE SEQUENCE [LARGE SCALE GENOMIC DNA]</scope>
    <source>
        <strain evidence="4 5">R-40508</strain>
    </source>
</reference>
<dbReference type="Pfam" id="PF00072">
    <property type="entry name" value="Response_reg"/>
    <property type="match status" value="1"/>
</dbReference>
<dbReference type="RefSeq" id="WP_068329790.1">
    <property type="nucleotide sequence ID" value="NZ_LVHF01000012.1"/>
</dbReference>
<dbReference type="InterPro" id="IPR001789">
    <property type="entry name" value="Sig_transdc_resp-reg_receiver"/>
</dbReference>
<comment type="caution">
    <text evidence="4">The sequence shown here is derived from an EMBL/GenBank/DDBJ whole genome shotgun (WGS) entry which is preliminary data.</text>
</comment>
<dbReference type="PANTHER" id="PTHR33121:SF79">
    <property type="entry name" value="CYCLIC DI-GMP PHOSPHODIESTERASE PDED-RELATED"/>
    <property type="match status" value="1"/>
</dbReference>
<evidence type="ECO:0000313" key="5">
    <source>
        <dbReference type="Proteomes" id="UP000078503"/>
    </source>
</evidence>
<keyword evidence="4" id="KW-0808">Transferase</keyword>
<dbReference type="SMART" id="SM00052">
    <property type="entry name" value="EAL"/>
    <property type="match status" value="1"/>
</dbReference>
<dbReference type="Proteomes" id="UP000078503">
    <property type="component" value="Unassembled WGS sequence"/>
</dbReference>
<dbReference type="SMART" id="SM00448">
    <property type="entry name" value="REC"/>
    <property type="match status" value="1"/>
</dbReference>
<dbReference type="Gene3D" id="3.20.20.450">
    <property type="entry name" value="EAL domain"/>
    <property type="match status" value="1"/>
</dbReference>
<protein>
    <submittedName>
        <fullName evidence="4">Histidine kinase</fullName>
    </submittedName>
</protein>
<dbReference type="STRING" id="858640.A3K86_07130"/>
<dbReference type="InterPro" id="IPR035919">
    <property type="entry name" value="EAL_sf"/>
</dbReference>
<feature type="domain" description="Response regulatory" evidence="2">
    <location>
        <begin position="2"/>
        <end position="125"/>
    </location>
</feature>
<evidence type="ECO:0000313" key="4">
    <source>
        <dbReference type="EMBL" id="OAN18651.1"/>
    </source>
</evidence>
<dbReference type="InterPro" id="IPR001633">
    <property type="entry name" value="EAL_dom"/>
</dbReference>
<dbReference type="GO" id="GO:0016301">
    <property type="term" value="F:kinase activity"/>
    <property type="evidence" value="ECO:0007669"/>
    <property type="project" value="UniProtKB-KW"/>
</dbReference>
<dbReference type="Gene3D" id="3.40.50.2300">
    <property type="match status" value="1"/>
</dbReference>
<accession>A0A178KN30</accession>
<keyword evidence="1" id="KW-0597">Phosphoprotein</keyword>
<dbReference type="CDD" id="cd01948">
    <property type="entry name" value="EAL"/>
    <property type="match status" value="1"/>
</dbReference>
<dbReference type="PANTHER" id="PTHR33121">
    <property type="entry name" value="CYCLIC DI-GMP PHOSPHODIESTERASE PDEF"/>
    <property type="match status" value="1"/>
</dbReference>
<evidence type="ECO:0000259" key="2">
    <source>
        <dbReference type="PROSITE" id="PS50110"/>
    </source>
</evidence>
<keyword evidence="4" id="KW-0418">Kinase</keyword>
<sequence length="399" mass="44873">MKVLLIEDHAFQRQVMVTQLNHLLTGIEDEIQTAYSGKNALDILTHYHADLLLCDLNMPEMDGISFLRAMAEKKFTGGVIITSATSYDVLRSVSKMCTTYKLNLLGALSKPVQLSTLAELLQNARELRAHPSSIPAKSLPRDLVCRSMLDQAFQQQWLQPFFQPIVDLKTGQWIGSEALIRLNHPEAGLLSPSTFMPQLCEQNLDTELTLYILGYILKHQPCFDDTRIAINITSGTLSSPTFVDQVLQLAQTYTGLPEQVYFELTESDMVKDTGRALEAASRLGLHGFTLSIDDFGTGFSSLKQLETLPFESLKIDMGFVRAIETSNTAFAIVESCLFLCRRLELTAIAEGIETHHQWHTLQTLNCHRAQGYFIAPPMPATKLNQWHKEWQQKVTQLQV</sequence>
<dbReference type="EMBL" id="LVHF01000012">
    <property type="protein sequence ID" value="OAN18651.1"/>
    <property type="molecule type" value="Genomic_DNA"/>
</dbReference>
<dbReference type="PROSITE" id="PS50883">
    <property type="entry name" value="EAL"/>
    <property type="match status" value="1"/>
</dbReference>
<organism evidence="4 5">
    <name type="scientific">Photobacterium jeanii</name>
    <dbReference type="NCBI Taxonomy" id="858640"/>
    <lineage>
        <taxon>Bacteria</taxon>
        <taxon>Pseudomonadati</taxon>
        <taxon>Pseudomonadota</taxon>
        <taxon>Gammaproteobacteria</taxon>
        <taxon>Vibrionales</taxon>
        <taxon>Vibrionaceae</taxon>
        <taxon>Photobacterium</taxon>
    </lineage>
</organism>
<dbReference type="PROSITE" id="PS50110">
    <property type="entry name" value="RESPONSE_REGULATORY"/>
    <property type="match status" value="1"/>
</dbReference>
<name>A0A178KN30_9GAMM</name>
<proteinExistence type="predicted"/>
<dbReference type="InterPro" id="IPR011006">
    <property type="entry name" value="CheY-like_superfamily"/>
</dbReference>
<evidence type="ECO:0000256" key="1">
    <source>
        <dbReference type="PROSITE-ProRule" id="PRU00169"/>
    </source>
</evidence>
<dbReference type="GO" id="GO:0071111">
    <property type="term" value="F:cyclic-guanylate-specific phosphodiesterase activity"/>
    <property type="evidence" value="ECO:0007669"/>
    <property type="project" value="InterPro"/>
</dbReference>
<dbReference type="GO" id="GO:0000160">
    <property type="term" value="P:phosphorelay signal transduction system"/>
    <property type="evidence" value="ECO:0007669"/>
    <property type="project" value="InterPro"/>
</dbReference>
<gene>
    <name evidence="4" type="ORF">A3K86_07130</name>
</gene>